<dbReference type="RefSeq" id="WP_110064120.1">
    <property type="nucleotide sequence ID" value="NZ_QGTW01000003.1"/>
</dbReference>
<dbReference type="Pfam" id="PF14266">
    <property type="entry name" value="YceG_bac"/>
    <property type="match status" value="2"/>
</dbReference>
<accession>A0A2V3A3E6</accession>
<comment type="caution">
    <text evidence="2">The sequence shown here is derived from an EMBL/GenBank/DDBJ whole genome shotgun (WGS) entry which is preliminary data.</text>
</comment>
<evidence type="ECO:0000259" key="1">
    <source>
        <dbReference type="Pfam" id="PF14266"/>
    </source>
</evidence>
<evidence type="ECO:0000313" key="2">
    <source>
        <dbReference type="EMBL" id="PWW30239.1"/>
    </source>
</evidence>
<feature type="domain" description="Putative component of 'biosynthetic module'" evidence="1">
    <location>
        <begin position="295"/>
        <end position="517"/>
    </location>
</feature>
<evidence type="ECO:0000313" key="3">
    <source>
        <dbReference type="Proteomes" id="UP000247150"/>
    </source>
</evidence>
<dbReference type="EMBL" id="QGTW01000003">
    <property type="protein sequence ID" value="PWW30239.1"/>
    <property type="molecule type" value="Genomic_DNA"/>
</dbReference>
<dbReference type="InterPro" id="IPR025647">
    <property type="entry name" value="YceG_bac"/>
</dbReference>
<name>A0A2V3A3E6_9BACI</name>
<dbReference type="AlphaFoldDB" id="A0A2V3A3E6"/>
<sequence length="547" mass="63773">MNPSYSQIKAHMLQVTYENWLSQLKQPNHERENFSEEQHILHVGQIVARFLGIPLDEDDYYNRLFDLIHTEGAGLLLLSEDHLDKTINNQQFQAIQKVLNINREQNLSINRFAAFLDGEQLLMKSPVPSLHRKIREAMIKMLQLFSESEPDGLKNQEIRRVLVDVIKWSFNHLGQEIAETDPENAMPKILWFGDGKKSHLYFLYYLLSLGCDIIYFSPSGEDLLAKVGTDIQESFVHHYPEKKKPEPFPKEKRRRSATVAYRASREIETILNHEGSGLYKPWQLRDYTPSSVTLKTTYDELFILIKEKAMIRPSFEVKEGRVIIPSVFAKIQGLSKNRKEYWDRIQTISQYEQSLLIRRFPFTNSVNNDFRFHYRSALDSEGLLDPEKMAGAHYWKYQHLPTGLQNGIAMAIRNICARPYLKPLPQESEEELKIYLFTQSMQIPPSILKLMQQFDYSQDVPKIILYNNELNGTMVRTDAALLLLLNQFGLDIVLYNPPGHNDIENFIAEGLYDVHWLEDVVFEQEFKEPSFLKKVLFQGLLKNLKGD</sequence>
<reference evidence="2 3" key="1">
    <citation type="submission" date="2018-05" db="EMBL/GenBank/DDBJ databases">
        <title>Freshwater and sediment microbial communities from various areas in North America, analyzing microbe dynamics in response to fracking.</title>
        <authorList>
            <person name="Lamendella R."/>
        </authorList>
    </citation>
    <scope>NUCLEOTIDE SEQUENCE [LARGE SCALE GENOMIC DNA]</scope>
    <source>
        <strain evidence="2 3">15_TX</strain>
    </source>
</reference>
<feature type="domain" description="Putative component of 'biosynthetic module'" evidence="1">
    <location>
        <begin position="16"/>
        <end position="272"/>
    </location>
</feature>
<proteinExistence type="predicted"/>
<dbReference type="OrthoDB" id="2421008at2"/>
<gene>
    <name evidence="2" type="ORF">DFO73_103121</name>
</gene>
<organism evidence="2 3">
    <name type="scientific">Cytobacillus oceanisediminis</name>
    <dbReference type="NCBI Taxonomy" id="665099"/>
    <lineage>
        <taxon>Bacteria</taxon>
        <taxon>Bacillati</taxon>
        <taxon>Bacillota</taxon>
        <taxon>Bacilli</taxon>
        <taxon>Bacillales</taxon>
        <taxon>Bacillaceae</taxon>
        <taxon>Cytobacillus</taxon>
    </lineage>
</organism>
<protein>
    <submittedName>
        <fullName evidence="2">YceG-like Ter operon protein</fullName>
    </submittedName>
</protein>
<dbReference type="Proteomes" id="UP000247150">
    <property type="component" value="Unassembled WGS sequence"/>
</dbReference>